<keyword evidence="2" id="KW-1185">Reference proteome</keyword>
<reference evidence="1 2" key="1">
    <citation type="submission" date="2024-02" db="EMBL/GenBank/DDBJ databases">
        <title>de novo genome assembly of Solanum bulbocastanum strain 11H21.</title>
        <authorList>
            <person name="Hosaka A.J."/>
        </authorList>
    </citation>
    <scope>NUCLEOTIDE SEQUENCE [LARGE SCALE GENOMIC DNA]</scope>
    <source>
        <tissue evidence="1">Young leaves</tissue>
    </source>
</reference>
<sequence>MGGIPENPLAALNNVKSLCISDMYFRNVEEVSSAIYLITSCPKLQELTIECEAIGIVVEPIIQFLRAVMRCYEAA</sequence>
<gene>
    <name evidence="1" type="ORF">RDI58_020002</name>
</gene>
<evidence type="ECO:0000313" key="1">
    <source>
        <dbReference type="EMBL" id="KAK6782206.1"/>
    </source>
</evidence>
<organism evidence="1 2">
    <name type="scientific">Solanum bulbocastanum</name>
    <name type="common">Wild potato</name>
    <dbReference type="NCBI Taxonomy" id="147425"/>
    <lineage>
        <taxon>Eukaryota</taxon>
        <taxon>Viridiplantae</taxon>
        <taxon>Streptophyta</taxon>
        <taxon>Embryophyta</taxon>
        <taxon>Tracheophyta</taxon>
        <taxon>Spermatophyta</taxon>
        <taxon>Magnoliopsida</taxon>
        <taxon>eudicotyledons</taxon>
        <taxon>Gunneridae</taxon>
        <taxon>Pentapetalae</taxon>
        <taxon>asterids</taxon>
        <taxon>lamiids</taxon>
        <taxon>Solanales</taxon>
        <taxon>Solanaceae</taxon>
        <taxon>Solanoideae</taxon>
        <taxon>Solaneae</taxon>
        <taxon>Solanum</taxon>
    </lineage>
</organism>
<dbReference type="EMBL" id="JBANQN010000008">
    <property type="protein sequence ID" value="KAK6782206.1"/>
    <property type="molecule type" value="Genomic_DNA"/>
</dbReference>
<proteinExistence type="predicted"/>
<dbReference type="Proteomes" id="UP001371456">
    <property type="component" value="Unassembled WGS sequence"/>
</dbReference>
<protein>
    <submittedName>
        <fullName evidence="1">Uncharacterized protein</fullName>
    </submittedName>
</protein>
<evidence type="ECO:0000313" key="2">
    <source>
        <dbReference type="Proteomes" id="UP001371456"/>
    </source>
</evidence>
<accession>A0AAN8TBA3</accession>
<name>A0AAN8TBA3_SOLBU</name>
<comment type="caution">
    <text evidence="1">The sequence shown here is derived from an EMBL/GenBank/DDBJ whole genome shotgun (WGS) entry which is preliminary data.</text>
</comment>
<dbReference type="AlphaFoldDB" id="A0AAN8TBA3"/>